<dbReference type="InterPro" id="IPR002125">
    <property type="entry name" value="CMP_dCMP_dom"/>
</dbReference>
<accession>A0A2S6NI70</accession>
<dbReference type="NCBIfam" id="NF005314">
    <property type="entry name" value="PRK06848.1"/>
    <property type="match status" value="1"/>
</dbReference>
<dbReference type="PROSITE" id="PS00903">
    <property type="entry name" value="CYT_DCMP_DEAMINASES_1"/>
    <property type="match status" value="1"/>
</dbReference>
<dbReference type="PROSITE" id="PS51747">
    <property type="entry name" value="CYT_DCMP_DEAMINASES_2"/>
    <property type="match status" value="1"/>
</dbReference>
<dbReference type="OrthoDB" id="9795347at2"/>
<dbReference type="EMBL" id="NHRY01000114">
    <property type="protein sequence ID" value="PPQ34340.1"/>
    <property type="molecule type" value="Genomic_DNA"/>
</dbReference>
<dbReference type="GO" id="GO:0072527">
    <property type="term" value="P:pyrimidine-containing compound metabolic process"/>
    <property type="evidence" value="ECO:0007669"/>
    <property type="project" value="UniProtKB-ARBA"/>
</dbReference>
<dbReference type="GO" id="GO:0055086">
    <property type="term" value="P:nucleobase-containing small molecule metabolic process"/>
    <property type="evidence" value="ECO:0007669"/>
    <property type="project" value="UniProtKB-ARBA"/>
</dbReference>
<keyword evidence="4" id="KW-0862">Zinc</keyword>
<dbReference type="AlphaFoldDB" id="A0A2S6NI70"/>
<sequence>MKVRKPKPLNDAVLRDIALTGDDHELIAAANAVLERHYRPFWHMVAAALRSKDGRIWTGVHIGTTVGRLAICAEAVALGRAILEGDGTVQTAVAIRHPKPEEEDRELAVVPPCGGCREMILDHAPEAMVIVRDANGLIKLPVRTLLPLPYRR</sequence>
<comment type="similarity">
    <text evidence="1">Belongs to the cytidine and deoxycytidylate deaminase family.</text>
</comment>
<evidence type="ECO:0000256" key="1">
    <source>
        <dbReference type="ARBA" id="ARBA00006576"/>
    </source>
</evidence>
<evidence type="ECO:0000313" key="7">
    <source>
        <dbReference type="Proteomes" id="UP000239724"/>
    </source>
</evidence>
<evidence type="ECO:0000256" key="3">
    <source>
        <dbReference type="ARBA" id="ARBA00022801"/>
    </source>
</evidence>
<dbReference type="InterPro" id="IPR016192">
    <property type="entry name" value="APOBEC/CMP_deaminase_Zn-bd"/>
</dbReference>
<dbReference type="CDD" id="cd01283">
    <property type="entry name" value="cytidine_deaminase"/>
    <property type="match status" value="1"/>
</dbReference>
<dbReference type="InterPro" id="IPR016193">
    <property type="entry name" value="Cytidine_deaminase-like"/>
</dbReference>
<dbReference type="GO" id="GO:0004126">
    <property type="term" value="F:cytidine deaminase activity"/>
    <property type="evidence" value="ECO:0007669"/>
    <property type="project" value="TreeGrafter"/>
</dbReference>
<dbReference type="GO" id="GO:0042802">
    <property type="term" value="F:identical protein binding"/>
    <property type="evidence" value="ECO:0007669"/>
    <property type="project" value="UniProtKB-ARBA"/>
</dbReference>
<evidence type="ECO:0000259" key="5">
    <source>
        <dbReference type="PROSITE" id="PS51747"/>
    </source>
</evidence>
<keyword evidence="3" id="KW-0378">Hydrolase</keyword>
<dbReference type="GO" id="GO:0005829">
    <property type="term" value="C:cytosol"/>
    <property type="evidence" value="ECO:0007669"/>
    <property type="project" value="TreeGrafter"/>
</dbReference>
<proteinExistence type="inferred from homology"/>
<dbReference type="GO" id="GO:0008270">
    <property type="term" value="F:zinc ion binding"/>
    <property type="evidence" value="ECO:0007669"/>
    <property type="project" value="InterPro"/>
</dbReference>
<gene>
    <name evidence="6" type="ORF">CCS01_11250</name>
</gene>
<dbReference type="Pfam" id="PF00383">
    <property type="entry name" value="dCMP_cyt_deam_1"/>
    <property type="match status" value="1"/>
</dbReference>
<evidence type="ECO:0000256" key="2">
    <source>
        <dbReference type="ARBA" id="ARBA00022723"/>
    </source>
</evidence>
<dbReference type="PANTHER" id="PTHR11644:SF2">
    <property type="entry name" value="CYTIDINE DEAMINASE"/>
    <property type="match status" value="1"/>
</dbReference>
<dbReference type="InterPro" id="IPR050202">
    <property type="entry name" value="Cyt/Deoxycyt_deaminase"/>
</dbReference>
<evidence type="ECO:0000256" key="4">
    <source>
        <dbReference type="ARBA" id="ARBA00022833"/>
    </source>
</evidence>
<feature type="domain" description="CMP/dCMP-type deaminase" evidence="5">
    <location>
        <begin position="21"/>
        <end position="152"/>
    </location>
</feature>
<comment type="caution">
    <text evidence="6">The sequence shown here is derived from an EMBL/GenBank/DDBJ whole genome shotgun (WGS) entry which is preliminary data.</text>
</comment>
<dbReference type="RefSeq" id="WP_104518947.1">
    <property type="nucleotide sequence ID" value="NZ_NHRY01000114.1"/>
</dbReference>
<organism evidence="6 7">
    <name type="scientific">Rhodopila globiformis</name>
    <name type="common">Rhodopseudomonas globiformis</name>
    <dbReference type="NCBI Taxonomy" id="1071"/>
    <lineage>
        <taxon>Bacteria</taxon>
        <taxon>Pseudomonadati</taxon>
        <taxon>Pseudomonadota</taxon>
        <taxon>Alphaproteobacteria</taxon>
        <taxon>Acetobacterales</taxon>
        <taxon>Acetobacteraceae</taxon>
        <taxon>Rhodopila</taxon>
    </lineage>
</organism>
<keyword evidence="7" id="KW-1185">Reference proteome</keyword>
<dbReference type="Gene3D" id="3.40.140.10">
    <property type="entry name" value="Cytidine Deaminase, domain 2"/>
    <property type="match status" value="1"/>
</dbReference>
<dbReference type="SUPFAM" id="SSF53927">
    <property type="entry name" value="Cytidine deaminase-like"/>
    <property type="match status" value="1"/>
</dbReference>
<keyword evidence="2" id="KW-0479">Metal-binding</keyword>
<reference evidence="6 7" key="1">
    <citation type="journal article" date="2018" name="Arch. Microbiol.">
        <title>New insights into the metabolic potential of the phototrophic purple bacterium Rhodopila globiformis DSM 161(T) from its draft genome sequence and evidence for a vanadium-dependent nitrogenase.</title>
        <authorList>
            <person name="Imhoff J.F."/>
            <person name="Rahn T."/>
            <person name="Kunzel S."/>
            <person name="Neulinger S.C."/>
        </authorList>
    </citation>
    <scope>NUCLEOTIDE SEQUENCE [LARGE SCALE GENOMIC DNA]</scope>
    <source>
        <strain evidence="6 7">DSM 161</strain>
    </source>
</reference>
<name>A0A2S6NI70_RHOGL</name>
<protein>
    <recommendedName>
        <fullName evidence="5">CMP/dCMP-type deaminase domain-containing protein</fullName>
    </recommendedName>
</protein>
<evidence type="ECO:0000313" key="6">
    <source>
        <dbReference type="EMBL" id="PPQ34340.1"/>
    </source>
</evidence>
<dbReference type="PANTHER" id="PTHR11644">
    <property type="entry name" value="CYTIDINE DEAMINASE"/>
    <property type="match status" value="1"/>
</dbReference>
<dbReference type="Proteomes" id="UP000239724">
    <property type="component" value="Unassembled WGS sequence"/>
</dbReference>